<evidence type="ECO:0000313" key="7">
    <source>
        <dbReference type="Proteomes" id="UP000230233"/>
    </source>
</evidence>
<dbReference type="Proteomes" id="UP000230233">
    <property type="component" value="Chromosome X"/>
</dbReference>
<name>A0A2G5SLV6_9PELO</name>
<dbReference type="Pfam" id="PF01342">
    <property type="entry name" value="SAND"/>
    <property type="match status" value="1"/>
</dbReference>
<dbReference type="PANTHER" id="PTHR10417:SF13">
    <property type="entry name" value="SAND DOMAIN-CONTAINING PROTEIN"/>
    <property type="match status" value="1"/>
</dbReference>
<dbReference type="GO" id="GO:0046872">
    <property type="term" value="F:metal ion binding"/>
    <property type="evidence" value="ECO:0007669"/>
    <property type="project" value="UniProtKB-KW"/>
</dbReference>
<feature type="domain" description="SAND" evidence="5">
    <location>
        <begin position="69"/>
        <end position="151"/>
    </location>
</feature>
<keyword evidence="1" id="KW-0805">Transcription regulation</keyword>
<dbReference type="Gene3D" id="3.10.390.10">
    <property type="entry name" value="SAND domain-like"/>
    <property type="match status" value="1"/>
</dbReference>
<keyword evidence="3" id="KW-0539">Nucleus</keyword>
<evidence type="ECO:0000256" key="3">
    <source>
        <dbReference type="ARBA" id="ARBA00023242"/>
    </source>
</evidence>
<feature type="compositionally biased region" description="Basic and acidic residues" evidence="4">
    <location>
        <begin position="25"/>
        <end position="38"/>
    </location>
</feature>
<evidence type="ECO:0000256" key="1">
    <source>
        <dbReference type="ARBA" id="ARBA00023015"/>
    </source>
</evidence>
<proteinExistence type="predicted"/>
<dbReference type="SMART" id="SM00258">
    <property type="entry name" value="SAND"/>
    <property type="match status" value="1"/>
</dbReference>
<dbReference type="PANTHER" id="PTHR10417">
    <property type="entry name" value="GLUCOCORTICOID MODULATORY ELEMENT-BINDING PROTEIN"/>
    <property type="match status" value="1"/>
</dbReference>
<feature type="region of interest" description="Disordered" evidence="4">
    <location>
        <begin position="167"/>
        <end position="186"/>
    </location>
</feature>
<protein>
    <recommendedName>
        <fullName evidence="5">SAND domain-containing protein</fullName>
    </recommendedName>
</protein>
<reference evidence="7" key="1">
    <citation type="submission" date="2017-10" db="EMBL/GenBank/DDBJ databases">
        <title>Rapid genome shrinkage in a self-fertile nematode reveals novel sperm competition proteins.</title>
        <authorList>
            <person name="Yin D."/>
            <person name="Schwarz E.M."/>
            <person name="Thomas C.G."/>
            <person name="Felde R.L."/>
            <person name="Korf I.F."/>
            <person name="Cutter A.D."/>
            <person name="Schartner C.M."/>
            <person name="Ralston E.J."/>
            <person name="Meyer B.J."/>
            <person name="Haag E.S."/>
        </authorList>
    </citation>
    <scope>NUCLEOTIDE SEQUENCE [LARGE SCALE GENOMIC DNA]</scope>
    <source>
        <strain evidence="7">JU1422</strain>
    </source>
</reference>
<evidence type="ECO:0000259" key="5">
    <source>
        <dbReference type="PROSITE" id="PS50864"/>
    </source>
</evidence>
<organism evidence="6 7">
    <name type="scientific">Caenorhabditis nigoni</name>
    <dbReference type="NCBI Taxonomy" id="1611254"/>
    <lineage>
        <taxon>Eukaryota</taxon>
        <taxon>Metazoa</taxon>
        <taxon>Ecdysozoa</taxon>
        <taxon>Nematoda</taxon>
        <taxon>Chromadorea</taxon>
        <taxon>Rhabditida</taxon>
        <taxon>Rhabditina</taxon>
        <taxon>Rhabditomorpha</taxon>
        <taxon>Rhabditoidea</taxon>
        <taxon>Rhabditidae</taxon>
        <taxon>Peloderinae</taxon>
        <taxon>Caenorhabditis</taxon>
    </lineage>
</organism>
<gene>
    <name evidence="6" type="primary">Cni-gmeb-2</name>
    <name evidence="6" type="synonym">Cnig_chr_X.g22708</name>
    <name evidence="6" type="ORF">B9Z55_022708</name>
</gene>
<dbReference type="AlphaFoldDB" id="A0A2G5SLV6"/>
<dbReference type="OrthoDB" id="5792412at2759"/>
<keyword evidence="2" id="KW-0804">Transcription</keyword>
<keyword evidence="7" id="KW-1185">Reference proteome</keyword>
<dbReference type="GO" id="GO:0003677">
    <property type="term" value="F:DNA binding"/>
    <property type="evidence" value="ECO:0007669"/>
    <property type="project" value="UniProtKB-KW"/>
</dbReference>
<feature type="region of interest" description="Disordered" evidence="4">
    <location>
        <begin position="25"/>
        <end position="60"/>
    </location>
</feature>
<evidence type="ECO:0000313" key="6">
    <source>
        <dbReference type="EMBL" id="PIC15912.1"/>
    </source>
</evidence>
<dbReference type="STRING" id="1611254.A0A2G5SLV6"/>
<evidence type="ECO:0000256" key="2">
    <source>
        <dbReference type="ARBA" id="ARBA00023163"/>
    </source>
</evidence>
<dbReference type="SUPFAM" id="SSF63763">
    <property type="entry name" value="SAND domain-like"/>
    <property type="match status" value="1"/>
</dbReference>
<dbReference type="PROSITE" id="PS50864">
    <property type="entry name" value="SAND"/>
    <property type="match status" value="1"/>
</dbReference>
<dbReference type="InterPro" id="IPR000770">
    <property type="entry name" value="SAND_dom"/>
</dbReference>
<comment type="caution">
    <text evidence="6">The sequence shown here is derived from an EMBL/GenBank/DDBJ whole genome shotgun (WGS) entry which is preliminary data.</text>
</comment>
<dbReference type="InterPro" id="IPR010919">
    <property type="entry name" value="SAND-like_dom_sf"/>
</dbReference>
<sequence>MSEVGLLMPLELRKEVKEEKLSDDVKDIIPKIGSRETENVSPQRRSPPETTDEESDNQGSLDADTLAKEATVALPPIITVKCGTLTAKMVTKLFTCPGIHQNCILIDGESEYISPKEFTVRANKDKQKDWKGSIRIGKSNLRTLMEMRSLDFHDHLNQCSAKCQSRNYITPKDPSADPSGRRRSSTTKLLPQNMFPQMQFPNTSASLFTVPEKKQQLPEAQPTLGTLFKNPTFSRFVAISQNMKNNNFSTPSTATAQSQLPLFTATSIKEETTNMEDTATQLFQQQQQQQQRMAATNSLLQTVPPQPSMFWNPDAKLQTGNPEQNPQEMIAEMISAGFGDNIIDLIVNKINNMRDKIKGISTCPNILLKMLCSLNAADTFVNTIQAVESIQTEIAKEEQLLLKGQAQMHRLSSDFSSLEDEIPGRKRSLDIVDIIGQPAIKRPSITTSMLEDGSEIPAVQHLLTPIKPLVQIPKPISPQEMLMNIASSMGSNIERNHVLAALKMEELRTATAQ</sequence>
<accession>A0A2G5SLV6</accession>
<dbReference type="EMBL" id="PDUG01000006">
    <property type="protein sequence ID" value="PIC15912.1"/>
    <property type="molecule type" value="Genomic_DNA"/>
</dbReference>
<evidence type="ECO:0000256" key="4">
    <source>
        <dbReference type="SAM" id="MobiDB-lite"/>
    </source>
</evidence>